<dbReference type="Pfam" id="PF12770">
    <property type="entry name" value="CHAT"/>
    <property type="match status" value="1"/>
</dbReference>
<dbReference type="InterPro" id="IPR024983">
    <property type="entry name" value="CHAT_dom"/>
</dbReference>
<proteinExistence type="predicted"/>
<reference evidence="2" key="2">
    <citation type="journal article" date="2022" name="Microbiol. Resour. Announc.">
        <title>Metagenome Sequencing to Explore Phylogenomics of Terrestrial Cyanobacteria.</title>
        <authorList>
            <person name="Ward R.D."/>
            <person name="Stajich J.E."/>
            <person name="Johansen J.R."/>
            <person name="Huntemann M."/>
            <person name="Clum A."/>
            <person name="Foster B."/>
            <person name="Foster B."/>
            <person name="Roux S."/>
            <person name="Palaniappan K."/>
            <person name="Varghese N."/>
            <person name="Mukherjee S."/>
            <person name="Reddy T.B.K."/>
            <person name="Daum C."/>
            <person name="Copeland A."/>
            <person name="Chen I.A."/>
            <person name="Ivanova N.N."/>
            <person name="Kyrpides N.C."/>
            <person name="Shapiro N."/>
            <person name="Eloe-Fadrosh E.A."/>
            <person name="Pietrasiak N."/>
        </authorList>
    </citation>
    <scope>NUCLEOTIDE SEQUENCE</scope>
    <source>
        <strain evidence="2">UHER 2000/2452</strain>
    </source>
</reference>
<comment type="caution">
    <text evidence="2">The sequence shown here is derived from an EMBL/GenBank/DDBJ whole genome shotgun (WGS) entry which is preliminary data.</text>
</comment>
<dbReference type="AlphaFoldDB" id="A0A951QBM1"/>
<accession>A0A951QBM1</accession>
<evidence type="ECO:0000313" key="2">
    <source>
        <dbReference type="EMBL" id="MBW4659756.1"/>
    </source>
</evidence>
<gene>
    <name evidence="2" type="ORF">KME15_13850</name>
</gene>
<name>A0A951QBM1_9CYAN</name>
<evidence type="ECO:0000313" key="3">
    <source>
        <dbReference type="Proteomes" id="UP000757435"/>
    </source>
</evidence>
<reference evidence="2" key="1">
    <citation type="submission" date="2021-05" db="EMBL/GenBank/DDBJ databases">
        <authorList>
            <person name="Pietrasiak N."/>
            <person name="Ward R."/>
            <person name="Stajich J.E."/>
            <person name="Kurbessoian T."/>
        </authorList>
    </citation>
    <scope>NUCLEOTIDE SEQUENCE</scope>
    <source>
        <strain evidence="2">UHER 2000/2452</strain>
    </source>
</reference>
<evidence type="ECO:0000259" key="1">
    <source>
        <dbReference type="Pfam" id="PF12770"/>
    </source>
</evidence>
<sequence length="206" mass="22670">MKRTILILAANPQSTGRLRLDREVRDIEDGLRRSKFRNRFQLEQRWAVEPRDIQRAMLEVKPHVVHFSGHGEGDAGLVFQDVMGQIKLVSSEALSGLFALFADRVECVLLNACYAEVQAEAIVQHINYVIGMKQAVRDDVAITFAVGFYEGLGDGLSIEAAFEQGKQAIQTMLAGGGIARKLSVVLPDDSPAPLPDSLIPVLKCKN</sequence>
<dbReference type="EMBL" id="JAHHHD010000014">
    <property type="protein sequence ID" value="MBW4659756.1"/>
    <property type="molecule type" value="Genomic_DNA"/>
</dbReference>
<organism evidence="2 3">
    <name type="scientific">Drouetiella hepatica Uher 2000/2452</name>
    <dbReference type="NCBI Taxonomy" id="904376"/>
    <lineage>
        <taxon>Bacteria</taxon>
        <taxon>Bacillati</taxon>
        <taxon>Cyanobacteriota</taxon>
        <taxon>Cyanophyceae</taxon>
        <taxon>Oculatellales</taxon>
        <taxon>Oculatellaceae</taxon>
        <taxon>Drouetiella</taxon>
    </lineage>
</organism>
<protein>
    <submittedName>
        <fullName evidence="2">CHAT domain-containing protein</fullName>
    </submittedName>
</protein>
<dbReference type="Proteomes" id="UP000757435">
    <property type="component" value="Unassembled WGS sequence"/>
</dbReference>
<feature type="domain" description="CHAT" evidence="1">
    <location>
        <begin position="23"/>
        <end position="170"/>
    </location>
</feature>